<gene>
    <name evidence="2" type="ORF">C8D94_1063</name>
</gene>
<dbReference type="Proteomes" id="UP000255317">
    <property type="component" value="Unassembled WGS sequence"/>
</dbReference>
<keyword evidence="1" id="KW-0812">Transmembrane</keyword>
<reference evidence="2 3" key="1">
    <citation type="submission" date="2018-07" db="EMBL/GenBank/DDBJ databases">
        <title>Genomic Encyclopedia of Type Strains, Phase IV (KMG-IV): sequencing the most valuable type-strain genomes for metagenomic binning, comparative biology and taxonomic classification.</title>
        <authorList>
            <person name="Goeker M."/>
        </authorList>
    </citation>
    <scope>NUCLEOTIDE SEQUENCE [LARGE SCALE GENOMIC DNA]</scope>
    <source>
        <strain evidence="2 3">DSM 101478</strain>
    </source>
</reference>
<keyword evidence="1" id="KW-1133">Transmembrane helix</keyword>
<keyword evidence="1" id="KW-0472">Membrane</keyword>
<evidence type="ECO:0000313" key="3">
    <source>
        <dbReference type="Proteomes" id="UP000255317"/>
    </source>
</evidence>
<evidence type="ECO:0000313" key="2">
    <source>
        <dbReference type="EMBL" id="RDK83790.1"/>
    </source>
</evidence>
<feature type="transmembrane region" description="Helical" evidence="1">
    <location>
        <begin position="21"/>
        <end position="39"/>
    </location>
</feature>
<dbReference type="AlphaFoldDB" id="A0A370Q6V8"/>
<comment type="caution">
    <text evidence="2">The sequence shown here is derived from an EMBL/GenBank/DDBJ whole genome shotgun (WGS) entry which is preliminary data.</text>
</comment>
<sequence length="79" mass="9926">MKTDKRMLNHERIHILQQAELLVVFFYIWYGAEFFVRWFQYKNKYVAYRNISFEREAYANEKDLDYCKRRSFFGFIGYI</sequence>
<protein>
    <submittedName>
        <fullName evidence="2">Uncharacterized protein</fullName>
    </submittedName>
</protein>
<accession>A0A370Q6V8</accession>
<organism evidence="2 3">
    <name type="scientific">Marinirhabdus gelatinilytica</name>
    <dbReference type="NCBI Taxonomy" id="1703343"/>
    <lineage>
        <taxon>Bacteria</taxon>
        <taxon>Pseudomonadati</taxon>
        <taxon>Bacteroidota</taxon>
        <taxon>Flavobacteriia</taxon>
        <taxon>Flavobacteriales</taxon>
        <taxon>Flavobacteriaceae</taxon>
    </lineage>
</organism>
<name>A0A370Q6V8_9FLAO</name>
<dbReference type="EMBL" id="QRAO01000006">
    <property type="protein sequence ID" value="RDK83790.1"/>
    <property type="molecule type" value="Genomic_DNA"/>
</dbReference>
<evidence type="ECO:0000256" key="1">
    <source>
        <dbReference type="SAM" id="Phobius"/>
    </source>
</evidence>
<keyword evidence="3" id="KW-1185">Reference proteome</keyword>
<proteinExistence type="predicted"/>